<evidence type="ECO:0000313" key="5">
    <source>
        <dbReference type="Proteomes" id="UP000199228"/>
    </source>
</evidence>
<keyword evidence="5" id="KW-1185">Reference proteome</keyword>
<dbReference type="Pfam" id="PF14278">
    <property type="entry name" value="TetR_C_8"/>
    <property type="match status" value="1"/>
</dbReference>
<sequence>MTHNEISLQTKKKLATSLKKFMMSKSLNKITVTDIIKDCSVNRKTFYYHFQDIYDLLKWILEQEAVEVVKKYDLMVDYKEAILFVINYVENNAHILACAYDTLGREEMRRFLYQDFISVIETIIDNVEKELGLCIDKEFKHFLCNLYTESLAGILIEWFKNPQNQYKEQIVEYLSIIFRSSLPEILKNSPNKARANLV</sequence>
<dbReference type="GO" id="GO:0003677">
    <property type="term" value="F:DNA binding"/>
    <property type="evidence" value="ECO:0007669"/>
    <property type="project" value="UniProtKB-UniRule"/>
</dbReference>
<organism evidence="4 5">
    <name type="scientific">Eubacterium oxidoreducens</name>
    <dbReference type="NCBI Taxonomy" id="1732"/>
    <lineage>
        <taxon>Bacteria</taxon>
        <taxon>Bacillati</taxon>
        <taxon>Bacillota</taxon>
        <taxon>Clostridia</taxon>
        <taxon>Eubacteriales</taxon>
        <taxon>Eubacteriaceae</taxon>
        <taxon>Eubacterium</taxon>
    </lineage>
</organism>
<dbReference type="PANTHER" id="PTHR43479">
    <property type="entry name" value="ACREF/ENVCD OPERON REPRESSOR-RELATED"/>
    <property type="match status" value="1"/>
</dbReference>
<dbReference type="PANTHER" id="PTHR43479:SF7">
    <property type="entry name" value="TETR-FAMILY TRANSCRIPTIONAL REGULATOR"/>
    <property type="match status" value="1"/>
</dbReference>
<dbReference type="InterPro" id="IPR009057">
    <property type="entry name" value="Homeodomain-like_sf"/>
</dbReference>
<dbReference type="PROSITE" id="PS50977">
    <property type="entry name" value="HTH_TETR_2"/>
    <property type="match status" value="1"/>
</dbReference>
<evidence type="ECO:0000313" key="4">
    <source>
        <dbReference type="EMBL" id="SDB25308.1"/>
    </source>
</evidence>
<dbReference type="InterPro" id="IPR039532">
    <property type="entry name" value="TetR_C_Firmicutes"/>
</dbReference>
<dbReference type="RefSeq" id="WP_090174107.1">
    <property type="nucleotide sequence ID" value="NZ_FMXR01000013.1"/>
</dbReference>
<keyword evidence="1 2" id="KW-0238">DNA-binding</keyword>
<evidence type="ECO:0000259" key="3">
    <source>
        <dbReference type="PROSITE" id="PS50977"/>
    </source>
</evidence>
<accession>A0A1G6BXI7</accession>
<dbReference type="AlphaFoldDB" id="A0A1G6BXI7"/>
<dbReference type="InterPro" id="IPR050624">
    <property type="entry name" value="HTH-type_Tx_Regulator"/>
</dbReference>
<dbReference type="SUPFAM" id="SSF46689">
    <property type="entry name" value="Homeodomain-like"/>
    <property type="match status" value="1"/>
</dbReference>
<evidence type="ECO:0000256" key="2">
    <source>
        <dbReference type="PROSITE-ProRule" id="PRU00335"/>
    </source>
</evidence>
<feature type="domain" description="HTH tetR-type" evidence="3">
    <location>
        <begin position="8"/>
        <end position="68"/>
    </location>
</feature>
<dbReference type="InterPro" id="IPR001647">
    <property type="entry name" value="HTH_TetR"/>
</dbReference>
<dbReference type="EMBL" id="FMXR01000013">
    <property type="protein sequence ID" value="SDB25308.1"/>
    <property type="molecule type" value="Genomic_DNA"/>
</dbReference>
<reference evidence="4 5" key="1">
    <citation type="submission" date="2016-10" db="EMBL/GenBank/DDBJ databases">
        <authorList>
            <person name="de Groot N.N."/>
        </authorList>
    </citation>
    <scope>NUCLEOTIDE SEQUENCE [LARGE SCALE GENOMIC DNA]</scope>
    <source>
        <strain evidence="4 5">DSM 3217</strain>
    </source>
</reference>
<proteinExistence type="predicted"/>
<feature type="DNA-binding region" description="H-T-H motif" evidence="2">
    <location>
        <begin position="31"/>
        <end position="50"/>
    </location>
</feature>
<evidence type="ECO:0000256" key="1">
    <source>
        <dbReference type="ARBA" id="ARBA00023125"/>
    </source>
</evidence>
<dbReference type="STRING" id="1732.SAMN02910417_01881"/>
<dbReference type="Gene3D" id="1.10.357.10">
    <property type="entry name" value="Tetracycline Repressor, domain 2"/>
    <property type="match status" value="1"/>
</dbReference>
<gene>
    <name evidence="4" type="ORF">SAMN02910417_01881</name>
</gene>
<name>A0A1G6BXI7_EUBOX</name>
<protein>
    <submittedName>
        <fullName evidence="4">Transcriptional regulator, TetR family</fullName>
    </submittedName>
</protein>
<dbReference type="Proteomes" id="UP000199228">
    <property type="component" value="Unassembled WGS sequence"/>
</dbReference>
<dbReference type="OrthoDB" id="9810250at2"/>